<dbReference type="SUPFAM" id="SSF55729">
    <property type="entry name" value="Acyl-CoA N-acyltransferases (Nat)"/>
    <property type="match status" value="1"/>
</dbReference>
<reference evidence="2" key="2">
    <citation type="submission" date="2023-01" db="EMBL/GenBank/DDBJ databases">
        <authorList>
            <person name="Sun Q."/>
            <person name="Evtushenko L."/>
        </authorList>
    </citation>
    <scope>NUCLEOTIDE SEQUENCE</scope>
    <source>
        <strain evidence="2">VKM Ac-1069</strain>
    </source>
</reference>
<organism evidence="2 3">
    <name type="scientific">Pseudonocardia halophobica</name>
    <dbReference type="NCBI Taxonomy" id="29401"/>
    <lineage>
        <taxon>Bacteria</taxon>
        <taxon>Bacillati</taxon>
        <taxon>Actinomycetota</taxon>
        <taxon>Actinomycetes</taxon>
        <taxon>Pseudonocardiales</taxon>
        <taxon>Pseudonocardiaceae</taxon>
        <taxon>Pseudonocardia</taxon>
    </lineage>
</organism>
<dbReference type="AlphaFoldDB" id="A0A9W6NWY4"/>
<dbReference type="EMBL" id="BSFQ01000012">
    <property type="protein sequence ID" value="GLL12071.1"/>
    <property type="molecule type" value="Genomic_DNA"/>
</dbReference>
<name>A0A9W6NWY4_9PSEU</name>
<dbReference type="Gene3D" id="3.40.630.30">
    <property type="match status" value="1"/>
</dbReference>
<keyword evidence="3" id="KW-1185">Reference proteome</keyword>
<reference evidence="2" key="1">
    <citation type="journal article" date="2014" name="Int. J. Syst. Evol. Microbiol.">
        <title>Complete genome sequence of Corynebacterium casei LMG S-19264T (=DSM 44701T), isolated from a smear-ripened cheese.</title>
        <authorList>
            <consortium name="US DOE Joint Genome Institute (JGI-PGF)"/>
            <person name="Walter F."/>
            <person name="Albersmeier A."/>
            <person name="Kalinowski J."/>
            <person name="Ruckert C."/>
        </authorList>
    </citation>
    <scope>NUCLEOTIDE SEQUENCE</scope>
    <source>
        <strain evidence="2">VKM Ac-1069</strain>
    </source>
</reference>
<proteinExistence type="predicted"/>
<dbReference type="Pfam" id="PF13480">
    <property type="entry name" value="Acetyltransf_6"/>
    <property type="match status" value="1"/>
</dbReference>
<dbReference type="RefSeq" id="WP_037045798.1">
    <property type="nucleotide sequence ID" value="NZ_BAAAUZ010000020.1"/>
</dbReference>
<evidence type="ECO:0000313" key="2">
    <source>
        <dbReference type="EMBL" id="GLL12071.1"/>
    </source>
</evidence>
<dbReference type="Proteomes" id="UP001143463">
    <property type="component" value="Unassembled WGS sequence"/>
</dbReference>
<gene>
    <name evidence="2" type="ORF">GCM10017577_32120</name>
</gene>
<comment type="caution">
    <text evidence="2">The sequence shown here is derived from an EMBL/GenBank/DDBJ whole genome shotgun (WGS) entry which is preliminary data.</text>
</comment>
<evidence type="ECO:0000259" key="1">
    <source>
        <dbReference type="Pfam" id="PF13480"/>
    </source>
</evidence>
<feature type="domain" description="BioF2-like acetyltransferase" evidence="1">
    <location>
        <begin position="156"/>
        <end position="302"/>
    </location>
</feature>
<dbReference type="InterPro" id="IPR016181">
    <property type="entry name" value="Acyl_CoA_acyltransferase"/>
</dbReference>
<protein>
    <recommendedName>
        <fullName evidence="1">BioF2-like acetyltransferase domain-containing protein</fullName>
    </recommendedName>
</protein>
<sequence>MTPRVTSPVPTTLWRSVLETDEAAVVGQSLPWREAVLADGRFADASVHYAFPSGRQVVLPLVRRRRSAAAARVVSSWPQIWGTGGPISTDGRITVDEAEFVWRDAAHRGTLSTEVTLRPEADPAWLSAASRAGYAVEAGGSYLLDLAGGFDEVWSRRFRGTARTAMRKAEKLGVEVEVDRTGRLAHVYDELHERSVHRRAATEGEPVWLSRWRMSRVSSTPAQVALVAAAFGKDCATWVARRDGEPVAVIIVLSAGGHAKYWRGAMDKDVATPLRANDLLHRLAIEDACDQGRHWYDMGGAHPDSALAAFKTKLGATLHHTHELRARRLPARLGHEARIRAEALVKRVAGLGEM</sequence>
<evidence type="ECO:0000313" key="3">
    <source>
        <dbReference type="Proteomes" id="UP001143463"/>
    </source>
</evidence>
<dbReference type="InterPro" id="IPR038740">
    <property type="entry name" value="BioF2-like_GNAT_dom"/>
</dbReference>
<accession>A0A9W6NWY4</accession>